<dbReference type="AlphaFoldDB" id="A0A392RK17"/>
<dbReference type="Proteomes" id="UP000265520">
    <property type="component" value="Unassembled WGS sequence"/>
</dbReference>
<organism evidence="2 3">
    <name type="scientific">Trifolium medium</name>
    <dbReference type="NCBI Taxonomy" id="97028"/>
    <lineage>
        <taxon>Eukaryota</taxon>
        <taxon>Viridiplantae</taxon>
        <taxon>Streptophyta</taxon>
        <taxon>Embryophyta</taxon>
        <taxon>Tracheophyta</taxon>
        <taxon>Spermatophyta</taxon>
        <taxon>Magnoliopsida</taxon>
        <taxon>eudicotyledons</taxon>
        <taxon>Gunneridae</taxon>
        <taxon>Pentapetalae</taxon>
        <taxon>rosids</taxon>
        <taxon>fabids</taxon>
        <taxon>Fabales</taxon>
        <taxon>Fabaceae</taxon>
        <taxon>Papilionoideae</taxon>
        <taxon>50 kb inversion clade</taxon>
        <taxon>NPAAA clade</taxon>
        <taxon>Hologalegina</taxon>
        <taxon>IRL clade</taxon>
        <taxon>Trifolieae</taxon>
        <taxon>Trifolium</taxon>
    </lineage>
</organism>
<keyword evidence="3" id="KW-1185">Reference proteome</keyword>
<feature type="transmembrane region" description="Helical" evidence="1">
    <location>
        <begin position="25"/>
        <end position="46"/>
    </location>
</feature>
<evidence type="ECO:0000313" key="2">
    <source>
        <dbReference type="EMBL" id="MCI36512.1"/>
    </source>
</evidence>
<sequence>MTTWKPMLDTIRRRVGSWGNKYLSFGGRIVMVNAVMNAIPIFYLSFMKMPVNVWREVVKIQRKFLWGGLSNRTKISWVKWDDVCRPKKDGGLGVRDLRLTNISLLAKWRWKLLQPEEEIW</sequence>
<keyword evidence="1" id="KW-0812">Transmembrane</keyword>
<evidence type="ECO:0000313" key="3">
    <source>
        <dbReference type="Proteomes" id="UP000265520"/>
    </source>
</evidence>
<name>A0A392RK17_9FABA</name>
<dbReference type="PANTHER" id="PTHR33116:SF78">
    <property type="entry name" value="OS12G0587133 PROTEIN"/>
    <property type="match status" value="1"/>
</dbReference>
<protein>
    <submittedName>
        <fullName evidence="2">Ribonuclease H protein</fullName>
    </submittedName>
</protein>
<dbReference type="PANTHER" id="PTHR33116">
    <property type="entry name" value="REVERSE TRANSCRIPTASE ZINC-BINDING DOMAIN-CONTAINING PROTEIN-RELATED-RELATED"/>
    <property type="match status" value="1"/>
</dbReference>
<proteinExistence type="predicted"/>
<dbReference type="EMBL" id="LXQA010234434">
    <property type="protein sequence ID" value="MCI36512.1"/>
    <property type="molecule type" value="Genomic_DNA"/>
</dbReference>
<reference evidence="2 3" key="1">
    <citation type="journal article" date="2018" name="Front. Plant Sci.">
        <title>Red Clover (Trifolium pratense) and Zigzag Clover (T. medium) - A Picture of Genomic Similarities and Differences.</title>
        <authorList>
            <person name="Dluhosova J."/>
            <person name="Istvanek J."/>
            <person name="Nedelnik J."/>
            <person name="Repkova J."/>
        </authorList>
    </citation>
    <scope>NUCLEOTIDE SEQUENCE [LARGE SCALE GENOMIC DNA]</scope>
    <source>
        <strain evidence="3">cv. 10/8</strain>
        <tissue evidence="2">Leaf</tissue>
    </source>
</reference>
<feature type="non-terminal residue" evidence="2">
    <location>
        <position position="120"/>
    </location>
</feature>
<evidence type="ECO:0000256" key="1">
    <source>
        <dbReference type="SAM" id="Phobius"/>
    </source>
</evidence>
<keyword evidence="1" id="KW-0472">Membrane</keyword>
<accession>A0A392RK17</accession>
<comment type="caution">
    <text evidence="2">The sequence shown here is derived from an EMBL/GenBank/DDBJ whole genome shotgun (WGS) entry which is preliminary data.</text>
</comment>
<keyword evidence="1" id="KW-1133">Transmembrane helix</keyword>